<dbReference type="PANTHER" id="PTHR14146:SF0">
    <property type="entry name" value="EXOCYST COMPLEX COMPONENT 4"/>
    <property type="match status" value="1"/>
</dbReference>
<dbReference type="GO" id="GO:0015031">
    <property type="term" value="P:protein transport"/>
    <property type="evidence" value="ECO:0007669"/>
    <property type="project" value="UniProtKB-KW"/>
</dbReference>
<dbReference type="EMBL" id="CABVLU010000004">
    <property type="protein sequence ID" value="VVT56962.1"/>
    <property type="molecule type" value="Genomic_DNA"/>
</dbReference>
<dbReference type="Pfam" id="PF20652">
    <property type="entry name" value="Sec8_C"/>
    <property type="match status" value="1"/>
</dbReference>
<sequence>MSGFNLGVPQNISRRLSTINRDDADDILPEESSQHLDSIIQAVSMEWRELMDDDANTLEAALSLMDNSSIGKAKYYNRFEGLKNELQEMLKLIVNNNYQGFNTSIGSYRSVVHSVSSTQNNINEIKEQLTSARSDLAARRTELREMQVTSAQYDQMITILEDIESLNLVPDKLEQQISQKLFLSAFKTLSIATVKANQEDIAQIPALQAMKSYLQSQEVNLYSVLVEELHNHIYLKSPYTDSRWHSYRQGVDDFGTVEQVLENKIRFELSEKTTSETSQLDEFLKKLKKDDFFVEINSETAESDSFYYIRLLIETLGNLNRLPNAFEEIIQRMPSELHKMIDKTIVEVGQRFPKNLNIQTSKSPFALYEVGLHAGDNRMAALKDLTWTLYSKYIAILQAHRVIYEVTLKISDAQGKSGTYDFGGIYQAIENDIKTFLNSYIQTSKSEVVKNTLVDAVVLSEKTRYSFDKINRKKNHSLFKFSKMDILQDGVKDEYQQLQVAYEKSVPGLVASARESAHDDEDGLNPYLPADLKVAHQLLVSPNVFNIRVMLEPTVQFIQKADAIFPGEIAKPQMSFVENFMMSSFVPQLEYALIEVYNKVIASIYDGTSSILTETSINWPRISKLPVLDDVVRFYDYLRRTCYLLNTSAVYREHYVRLVLRVVERFGKACVSSFDSKVTFQARSANDDSKLVVKRKLGASWVGDPTLRKVISNTDYHDASTVVIMATPTNVVTSTVNGQKLSPYQQEVNFYLNKRASQKLRHVTGVLRSDLLSYASFQGIATLATSLRWLVLKMKQLMRVIDKGAEDVTVSASGEMAGAEGFSASLRKKWLLIELIRPVEDVSVLPVGNSTSLYGGPNSSALSLASSLSNENNDSESSTSQEVKLGGIFGGNMESVALTLSGTTVDLFEKAVDQLERLAETCVLTLKADVRCRALYYMDATVKRGTFYVGQSSKVGTQDASEVLVGQLDTDLTKLDGIMEETLVPLDRRTVLGGLSKFMDLLVVGCADGIDYINEGGISKMGRHLVVLQQMLKGLEDSPADVDFSQSKAFFKYAELTPAAVLDQVKRRTDLAVAFGYDQIKTLLRLIRSKNMRRFQLTGNREAELAEKAAYNEDLVKLHEYYWGSEKVNV</sequence>
<keyword evidence="5" id="KW-0175">Coiled coil</keyword>
<evidence type="ECO:0000256" key="5">
    <source>
        <dbReference type="SAM" id="Coils"/>
    </source>
</evidence>
<dbReference type="AlphaFoldDB" id="A0A5E8C0Q2"/>
<evidence type="ECO:0000259" key="7">
    <source>
        <dbReference type="Pfam" id="PF20652"/>
    </source>
</evidence>
<protein>
    <recommendedName>
        <fullName evidence="4">Exocyst complex component Sec8</fullName>
    </recommendedName>
</protein>
<keyword evidence="3 4" id="KW-0653">Protein transport</keyword>
<gene>
    <name evidence="8" type="ORF">SAPINGB_P005449</name>
</gene>
<reference evidence="8 9" key="1">
    <citation type="submission" date="2019-09" db="EMBL/GenBank/DDBJ databases">
        <authorList>
            <person name="Brejova B."/>
        </authorList>
    </citation>
    <scope>NUCLEOTIDE SEQUENCE [LARGE SCALE GENOMIC DNA]</scope>
</reference>
<feature type="domain" description="Exocyst complex component Sec8 N-terminal" evidence="6">
    <location>
        <begin position="36"/>
        <end position="175"/>
    </location>
</feature>
<dbReference type="Proteomes" id="UP000398389">
    <property type="component" value="Unassembled WGS sequence"/>
</dbReference>
<name>A0A5E8C0Q2_9ASCO</name>
<keyword evidence="1 4" id="KW-0813">Transport</keyword>
<organism evidence="8 9">
    <name type="scientific">Magnusiomyces paraingens</name>
    <dbReference type="NCBI Taxonomy" id="2606893"/>
    <lineage>
        <taxon>Eukaryota</taxon>
        <taxon>Fungi</taxon>
        <taxon>Dikarya</taxon>
        <taxon>Ascomycota</taxon>
        <taxon>Saccharomycotina</taxon>
        <taxon>Dipodascomycetes</taxon>
        <taxon>Dipodascales</taxon>
        <taxon>Dipodascaceae</taxon>
        <taxon>Magnusiomyces</taxon>
    </lineage>
</organism>
<feature type="domain" description="Exocyst complex component Sec8 middle helical bundle" evidence="7">
    <location>
        <begin position="301"/>
        <end position="555"/>
    </location>
</feature>
<keyword evidence="9" id="KW-1185">Reference proteome</keyword>
<dbReference type="InterPro" id="IPR039682">
    <property type="entry name" value="Sec8/EXOC4"/>
</dbReference>
<dbReference type="InterPro" id="IPR007191">
    <property type="entry name" value="Sec8_exocyst_N"/>
</dbReference>
<dbReference type="PANTHER" id="PTHR14146">
    <property type="entry name" value="EXOCYST COMPLEX COMPONENT 4"/>
    <property type="match status" value="1"/>
</dbReference>
<proteinExistence type="inferred from homology"/>
<evidence type="ECO:0000256" key="4">
    <source>
        <dbReference type="RuleBase" id="RU367079"/>
    </source>
</evidence>
<dbReference type="GO" id="GO:0090522">
    <property type="term" value="P:vesicle tethering involved in exocytosis"/>
    <property type="evidence" value="ECO:0007669"/>
    <property type="project" value="UniProtKB-UniRule"/>
</dbReference>
<evidence type="ECO:0000313" key="9">
    <source>
        <dbReference type="Proteomes" id="UP000398389"/>
    </source>
</evidence>
<evidence type="ECO:0000259" key="6">
    <source>
        <dbReference type="Pfam" id="PF04048"/>
    </source>
</evidence>
<evidence type="ECO:0000256" key="3">
    <source>
        <dbReference type="ARBA" id="ARBA00022927"/>
    </source>
</evidence>
<comment type="function">
    <text evidence="4">Component of the exocyst complex involved in the docking of exocytic vesicles with fusion sites on the plasma membrane.</text>
</comment>
<accession>A0A5E8C0Q2</accession>
<dbReference type="GO" id="GO:0000145">
    <property type="term" value="C:exocyst"/>
    <property type="evidence" value="ECO:0007669"/>
    <property type="project" value="UniProtKB-UniRule"/>
</dbReference>
<evidence type="ECO:0000256" key="2">
    <source>
        <dbReference type="ARBA" id="ARBA00022483"/>
    </source>
</evidence>
<comment type="similarity">
    <text evidence="4">Belongs to the SEC8 family.</text>
</comment>
<evidence type="ECO:0000256" key="1">
    <source>
        <dbReference type="ARBA" id="ARBA00022448"/>
    </source>
</evidence>
<dbReference type="GO" id="GO:0006904">
    <property type="term" value="P:vesicle docking involved in exocytosis"/>
    <property type="evidence" value="ECO:0007669"/>
    <property type="project" value="InterPro"/>
</dbReference>
<evidence type="ECO:0000313" key="8">
    <source>
        <dbReference type="EMBL" id="VVT56962.1"/>
    </source>
</evidence>
<feature type="coiled-coil region" evidence="5">
    <location>
        <begin position="72"/>
        <end position="135"/>
    </location>
</feature>
<dbReference type="Pfam" id="PF04048">
    <property type="entry name" value="Sec8_N"/>
    <property type="match status" value="1"/>
</dbReference>
<dbReference type="OrthoDB" id="272977at2759"/>
<dbReference type="GO" id="GO:0006893">
    <property type="term" value="P:Golgi to plasma membrane transport"/>
    <property type="evidence" value="ECO:0007669"/>
    <property type="project" value="TreeGrafter"/>
</dbReference>
<dbReference type="RefSeq" id="XP_031856054.1">
    <property type="nucleotide sequence ID" value="XM_032000163.1"/>
</dbReference>
<dbReference type="GeneID" id="43584263"/>
<dbReference type="InterPro" id="IPR048630">
    <property type="entry name" value="Sec8_M"/>
</dbReference>
<dbReference type="GO" id="GO:0006612">
    <property type="term" value="P:protein targeting to membrane"/>
    <property type="evidence" value="ECO:0007669"/>
    <property type="project" value="UniProtKB-UniRule"/>
</dbReference>
<keyword evidence="2 4" id="KW-0268">Exocytosis</keyword>